<evidence type="ECO:0000313" key="1">
    <source>
        <dbReference type="EMBL" id="KAJ2996079.1"/>
    </source>
</evidence>
<sequence>MAALEATGPLTAEEVFDDIGPAYEVAFSGIPPQSASIEWIKSQLENRKPAKCLDIGCGTGRPVCSELAKIGHDVLGIDISSAMIENAREKVPDAVFQKIDVADYNPGPTIFDAISVMFSMIASVTQDQIRQNIQNIYDWLKPGGVFVFGTVPIPGNNLEIKWMGRPIVVSSLDAEETVLWIRKVGFEVVHHEVSTFTPNAVQAGICEEADIWEETHLFVYARKQL</sequence>
<dbReference type="Proteomes" id="UP001143856">
    <property type="component" value="Unassembled WGS sequence"/>
</dbReference>
<protein>
    <submittedName>
        <fullName evidence="1">Uncharacterized protein</fullName>
    </submittedName>
</protein>
<evidence type="ECO:0000313" key="2">
    <source>
        <dbReference type="Proteomes" id="UP001143856"/>
    </source>
</evidence>
<name>A0ACC1PPR0_9PEZI</name>
<gene>
    <name evidence="1" type="ORF">NUW58_g1091</name>
</gene>
<accession>A0ACC1PPR0</accession>
<dbReference type="EMBL" id="JAPDGR010000109">
    <property type="protein sequence ID" value="KAJ2996079.1"/>
    <property type="molecule type" value="Genomic_DNA"/>
</dbReference>
<proteinExistence type="predicted"/>
<organism evidence="1 2">
    <name type="scientific">Xylaria curta</name>
    <dbReference type="NCBI Taxonomy" id="42375"/>
    <lineage>
        <taxon>Eukaryota</taxon>
        <taxon>Fungi</taxon>
        <taxon>Dikarya</taxon>
        <taxon>Ascomycota</taxon>
        <taxon>Pezizomycotina</taxon>
        <taxon>Sordariomycetes</taxon>
        <taxon>Xylariomycetidae</taxon>
        <taxon>Xylariales</taxon>
        <taxon>Xylariaceae</taxon>
        <taxon>Xylaria</taxon>
    </lineage>
</organism>
<keyword evidence="2" id="KW-1185">Reference proteome</keyword>
<comment type="caution">
    <text evidence="1">The sequence shown here is derived from an EMBL/GenBank/DDBJ whole genome shotgun (WGS) entry which is preliminary data.</text>
</comment>
<reference evidence="1" key="1">
    <citation type="submission" date="2022-10" db="EMBL/GenBank/DDBJ databases">
        <title>Genome Sequence of Xylaria curta.</title>
        <authorList>
            <person name="Buettner E."/>
        </authorList>
    </citation>
    <scope>NUCLEOTIDE SEQUENCE</scope>
    <source>
        <strain evidence="1">Babe10</strain>
    </source>
</reference>